<dbReference type="Gene3D" id="2.60.40.1850">
    <property type="match status" value="1"/>
</dbReference>
<evidence type="ECO:0000256" key="1">
    <source>
        <dbReference type="SAM" id="MobiDB-lite"/>
    </source>
</evidence>
<keyword evidence="2" id="KW-0732">Signal</keyword>
<feature type="signal peptide" evidence="2">
    <location>
        <begin position="1"/>
        <end position="27"/>
    </location>
</feature>
<feature type="region of interest" description="Disordered" evidence="1">
    <location>
        <begin position="28"/>
        <end position="52"/>
    </location>
</feature>
<evidence type="ECO:0008006" key="5">
    <source>
        <dbReference type="Google" id="ProtNLM"/>
    </source>
</evidence>
<keyword evidence="4" id="KW-1185">Reference proteome</keyword>
<evidence type="ECO:0000256" key="2">
    <source>
        <dbReference type="SAM" id="SignalP"/>
    </source>
</evidence>
<dbReference type="AlphaFoldDB" id="A0A564VCV5"/>
<feature type="compositionally biased region" description="Basic and acidic residues" evidence="1">
    <location>
        <begin position="43"/>
        <end position="52"/>
    </location>
</feature>
<dbReference type="InterPro" id="IPR037250">
    <property type="entry name" value="NEAT_dom_sf"/>
</dbReference>
<feature type="chain" id="PRO_5022055130" description="Iron transporter" evidence="2">
    <location>
        <begin position="28"/>
        <end position="299"/>
    </location>
</feature>
<evidence type="ECO:0000313" key="3">
    <source>
        <dbReference type="EMBL" id="VUX30228.1"/>
    </source>
</evidence>
<sequence length="299" mass="32740">MKKRYVNLILAMAGASVLVLGSVPAMAKTDETKTESGEEAETSEEKDTDAAKADTLEDGVYTAEFDTDSSMFHVNEANDKKGELTVKDGKMTIHVSLVSKKIVNLFAGTAEDAQKDGAEIIEPTTDTVKYSDGYTEEVYGFDIPVPAIGEEFNVAILGEKGKWYDHKVSVKNPVKTSDDKKSEGKKPEELKLEDGTYEMDVTLTGGSGRASVESPAKVEIKDKEATATIIWSSPNYDYMIVDGEKYEPVNKDGNSTFEIPVTVFDAEMEVTADTVAMSTPHEIEYTLNFDSSSMKKEEK</sequence>
<dbReference type="Proteomes" id="UP000408482">
    <property type="component" value="Unassembled WGS sequence"/>
</dbReference>
<reference evidence="3 4" key="1">
    <citation type="submission" date="2019-07" db="EMBL/GenBank/DDBJ databases">
        <authorList>
            <person name="Hibberd C M."/>
            <person name="Gehrig L. J."/>
            <person name="Chang H.-W."/>
            <person name="Venkatesh S."/>
        </authorList>
    </citation>
    <scope>NUCLEOTIDE SEQUENCE [LARGE SCALE GENOMIC DNA]</scope>
    <source>
        <strain evidence="3">Blautia_luti_SSTS_Bg7063</strain>
    </source>
</reference>
<organism evidence="3 4">
    <name type="scientific">Blautia luti</name>
    <dbReference type="NCBI Taxonomy" id="89014"/>
    <lineage>
        <taxon>Bacteria</taxon>
        <taxon>Bacillati</taxon>
        <taxon>Bacillota</taxon>
        <taxon>Clostridia</taxon>
        <taxon>Lachnospirales</taxon>
        <taxon>Lachnospiraceae</taxon>
        <taxon>Blautia</taxon>
    </lineage>
</organism>
<evidence type="ECO:0000313" key="4">
    <source>
        <dbReference type="Proteomes" id="UP000408482"/>
    </source>
</evidence>
<accession>A0A564VCV5</accession>
<name>A0A564VCV5_9FIRM</name>
<protein>
    <recommendedName>
        <fullName evidence="5">Iron transporter</fullName>
    </recommendedName>
</protein>
<proteinExistence type="predicted"/>
<gene>
    <name evidence="3" type="ORF">RSSSTS7063_02082</name>
</gene>
<dbReference type="RefSeq" id="WP_144092268.1">
    <property type="nucleotide sequence ID" value="NZ_CABHMX010000012.1"/>
</dbReference>
<dbReference type="EMBL" id="CABHNW010000006">
    <property type="protein sequence ID" value="VUX30228.1"/>
    <property type="molecule type" value="Genomic_DNA"/>
</dbReference>